<proteinExistence type="predicted"/>
<sequence length="67" mass="8152">MNNQSFQIHWKLALDFPPRDGKYLVCFLLRDGTYGDPEYMNFRNGEWECFEEDYPEFWTDLPLPLNK</sequence>
<name>A0A3G1L3Q0_9CAUD</name>
<organism evidence="1 2">
    <name type="scientific">Synechococcus phage S-CBWM1</name>
    <dbReference type="NCBI Taxonomy" id="2053653"/>
    <lineage>
        <taxon>Viruses</taxon>
        <taxon>Duplodnaviria</taxon>
        <taxon>Heunggongvirae</taxon>
        <taxon>Uroviricota</taxon>
        <taxon>Caudoviricetes</taxon>
        <taxon>Aokuangvirus</taxon>
        <taxon>Aokuangvirus SCBWM1</taxon>
    </lineage>
</organism>
<evidence type="ECO:0000313" key="2">
    <source>
        <dbReference type="Proteomes" id="UP000274731"/>
    </source>
</evidence>
<evidence type="ECO:0000313" key="1">
    <source>
        <dbReference type="EMBL" id="ATW62814.1"/>
    </source>
</evidence>
<protein>
    <submittedName>
        <fullName evidence="1">Uncharacterized protein</fullName>
    </submittedName>
</protein>
<dbReference type="EMBL" id="MG450654">
    <property type="protein sequence ID" value="ATW62814.1"/>
    <property type="molecule type" value="Genomic_DNA"/>
</dbReference>
<gene>
    <name evidence="1" type="ORF">SCBWM1_gp130</name>
</gene>
<dbReference type="Proteomes" id="UP000274731">
    <property type="component" value="Segment"/>
</dbReference>
<keyword evidence="2" id="KW-1185">Reference proteome</keyword>
<accession>A0A3G1L3Q0</accession>
<reference evidence="1 2" key="1">
    <citation type="journal article" date="2018" name="Environ. Microbiol.">
        <title>Novel phage-host interactions and evolution as revealed by a cyanomyovirus isolated from an estuarine environment.</title>
        <authorList>
            <person name="Xu Y."/>
            <person name="Zhang R."/>
            <person name="Wang N."/>
            <person name="Cai L."/>
            <person name="Tong Y."/>
            <person name="Sun Q."/>
            <person name="Chen F."/>
            <person name="Jiao N."/>
        </authorList>
    </citation>
    <scope>NUCLEOTIDE SEQUENCE [LARGE SCALE GENOMIC DNA]</scope>
</reference>